<accession>A0A9W9U068</accession>
<keyword evidence="2" id="KW-1185">Reference proteome</keyword>
<gene>
    <name evidence="1" type="ORF">N7476_009740</name>
</gene>
<sequence length="310" mass="34696">MESHCDETIYLLGRSEAETTRLNKQHRFLVAISGGELIHPSIPIEGITAVADVGTGTGIWLADLAKRLPNAPSVYMHGFDVSDAQFPPDNTIIGPQGRKIPLNVQDGLKPYPAEHLARYDIVHIRLLTAGLPQDGYATVLKNARDLLSNPPHLNPENAMVYQDKILTNIEPTGWIQWEEVDHTTFCTNKLPEHPAITKLRNATIDAMLKLGLWPFAPQRVFDEISKARFQNVRRETYTTVGKEHLHEIAPKWVANVMRALVPPSMVVNGQARNEEEGKAKVEVLIRQFEEHCEEALPLVNFGVTVAQRCD</sequence>
<name>A0A9W9U068_9EURO</name>
<comment type="caution">
    <text evidence="1">The sequence shown here is derived from an EMBL/GenBank/DDBJ whole genome shotgun (WGS) entry which is preliminary data.</text>
</comment>
<evidence type="ECO:0000313" key="2">
    <source>
        <dbReference type="Proteomes" id="UP001147746"/>
    </source>
</evidence>
<protein>
    <submittedName>
        <fullName evidence="1">Methyltransferase type 12</fullName>
    </submittedName>
</protein>
<dbReference type="Gene3D" id="3.40.50.150">
    <property type="entry name" value="Vaccinia Virus protein VP39"/>
    <property type="match status" value="1"/>
</dbReference>
<dbReference type="EMBL" id="JAPZBO010000009">
    <property type="protein sequence ID" value="KAJ5302941.1"/>
    <property type="molecule type" value="Genomic_DNA"/>
</dbReference>
<dbReference type="GO" id="GO:0008168">
    <property type="term" value="F:methyltransferase activity"/>
    <property type="evidence" value="ECO:0007669"/>
    <property type="project" value="UniProtKB-KW"/>
</dbReference>
<keyword evidence="1" id="KW-0489">Methyltransferase</keyword>
<evidence type="ECO:0000313" key="1">
    <source>
        <dbReference type="EMBL" id="KAJ5302941.1"/>
    </source>
</evidence>
<dbReference type="OrthoDB" id="417697at2759"/>
<dbReference type="SUPFAM" id="SSF53335">
    <property type="entry name" value="S-adenosyl-L-methionine-dependent methyltransferases"/>
    <property type="match status" value="1"/>
</dbReference>
<organism evidence="1 2">
    <name type="scientific">Penicillium atrosanguineum</name>
    <dbReference type="NCBI Taxonomy" id="1132637"/>
    <lineage>
        <taxon>Eukaryota</taxon>
        <taxon>Fungi</taxon>
        <taxon>Dikarya</taxon>
        <taxon>Ascomycota</taxon>
        <taxon>Pezizomycotina</taxon>
        <taxon>Eurotiomycetes</taxon>
        <taxon>Eurotiomycetidae</taxon>
        <taxon>Eurotiales</taxon>
        <taxon>Aspergillaceae</taxon>
        <taxon>Penicillium</taxon>
    </lineage>
</organism>
<dbReference type="AlphaFoldDB" id="A0A9W9U068"/>
<reference evidence="1" key="1">
    <citation type="submission" date="2022-12" db="EMBL/GenBank/DDBJ databases">
        <authorList>
            <person name="Petersen C."/>
        </authorList>
    </citation>
    <scope>NUCLEOTIDE SEQUENCE</scope>
    <source>
        <strain evidence="1">IBT 21472</strain>
    </source>
</reference>
<keyword evidence="1" id="KW-0808">Transferase</keyword>
<dbReference type="CDD" id="cd02440">
    <property type="entry name" value="AdoMet_MTases"/>
    <property type="match status" value="1"/>
</dbReference>
<reference evidence="1" key="2">
    <citation type="journal article" date="2023" name="IMA Fungus">
        <title>Comparative genomic study of the Penicillium genus elucidates a diverse pangenome and 15 lateral gene transfer events.</title>
        <authorList>
            <person name="Petersen C."/>
            <person name="Sorensen T."/>
            <person name="Nielsen M.R."/>
            <person name="Sondergaard T.E."/>
            <person name="Sorensen J.L."/>
            <person name="Fitzpatrick D.A."/>
            <person name="Frisvad J.C."/>
            <person name="Nielsen K.L."/>
        </authorList>
    </citation>
    <scope>NUCLEOTIDE SEQUENCE</scope>
    <source>
        <strain evidence="1">IBT 21472</strain>
    </source>
</reference>
<dbReference type="GO" id="GO:0032259">
    <property type="term" value="P:methylation"/>
    <property type="evidence" value="ECO:0007669"/>
    <property type="project" value="UniProtKB-KW"/>
</dbReference>
<proteinExistence type="predicted"/>
<dbReference type="Proteomes" id="UP001147746">
    <property type="component" value="Unassembled WGS sequence"/>
</dbReference>
<dbReference type="InterPro" id="IPR029063">
    <property type="entry name" value="SAM-dependent_MTases_sf"/>
</dbReference>